<reference evidence="2 3" key="1">
    <citation type="submission" date="2014-02" db="EMBL/GenBank/DDBJ databases">
        <title>Genome sequence of Mycoplasma capricolum subsp. capricolum strain 14232.</title>
        <authorList>
            <person name="Sirand-Pugnet P."/>
            <person name="Breton M."/>
            <person name="Dordet-Frisoni E."/>
            <person name="Baranowski E."/>
            <person name="Barre A."/>
            <person name="Couture C."/>
            <person name="Dupuy V."/>
            <person name="Gaurivaud P."/>
            <person name="Jacob D."/>
            <person name="Lemaitre C."/>
            <person name="Manso-Silvan L."/>
            <person name="Nikolski M."/>
            <person name="Nouvel L.-X."/>
            <person name="Poumarat F."/>
            <person name="Tardy F."/>
            <person name="Thebault P."/>
            <person name="Theil S."/>
            <person name="Citti C."/>
            <person name="Thiaucourt F."/>
            <person name="Blanchard A."/>
        </authorList>
    </citation>
    <scope>NUCLEOTIDE SEQUENCE [LARGE SCALE GENOMIC DNA]</scope>
    <source>
        <strain evidence="2 3">14232</strain>
    </source>
</reference>
<comment type="similarity">
    <text evidence="1">Belongs to the asp23 family.</text>
</comment>
<dbReference type="AlphaFoldDB" id="A0A084ELZ0"/>
<evidence type="ECO:0000313" key="2">
    <source>
        <dbReference type="EMBL" id="KEZ18982.1"/>
    </source>
</evidence>
<evidence type="ECO:0000256" key="1">
    <source>
        <dbReference type="ARBA" id="ARBA00005721"/>
    </source>
</evidence>
<sequence length="109" mass="12561">MFFVGNIDEFVVQTIREAVVTVPGVVGLANFSSKDKNDLSTNDIHKAIEFVIDKNIQHFKIHVILLYGVNILDILKEIQIRVKYELEKNFKNNIEHKVDVIVEDLLLKI</sequence>
<dbReference type="Pfam" id="PF03780">
    <property type="entry name" value="Asp23"/>
    <property type="match status" value="1"/>
</dbReference>
<gene>
    <name evidence="2" type="ORF">MCAPa_4710</name>
</gene>
<name>A0A084ELZ0_MYCCA</name>
<protein>
    <recommendedName>
        <fullName evidence="4">Asp23/Gls24 family envelope stress response protein</fullName>
    </recommendedName>
</protein>
<dbReference type="Proteomes" id="UP000028533">
    <property type="component" value="Unassembled WGS sequence"/>
</dbReference>
<comment type="caution">
    <text evidence="2">The sequence shown here is derived from an EMBL/GenBank/DDBJ whole genome shotgun (WGS) entry which is preliminary data.</text>
</comment>
<dbReference type="InterPro" id="IPR005531">
    <property type="entry name" value="Asp23"/>
</dbReference>
<dbReference type="EMBL" id="JFDO01000017">
    <property type="protein sequence ID" value="KEZ18982.1"/>
    <property type="molecule type" value="Genomic_DNA"/>
</dbReference>
<evidence type="ECO:0008006" key="4">
    <source>
        <dbReference type="Google" id="ProtNLM"/>
    </source>
</evidence>
<proteinExistence type="inferred from homology"/>
<organism evidence="2 3">
    <name type="scientific">Mycoplasma capricolum subsp. capricolum 14232</name>
    <dbReference type="NCBI Taxonomy" id="1188238"/>
    <lineage>
        <taxon>Bacteria</taxon>
        <taxon>Bacillati</taxon>
        <taxon>Mycoplasmatota</taxon>
        <taxon>Mollicutes</taxon>
        <taxon>Mycoplasmataceae</taxon>
        <taxon>Mycoplasma</taxon>
    </lineage>
</organism>
<evidence type="ECO:0000313" key="3">
    <source>
        <dbReference type="Proteomes" id="UP000028533"/>
    </source>
</evidence>
<accession>A0A084ELZ0</accession>